<keyword evidence="7" id="KW-1185">Reference proteome</keyword>
<keyword evidence="6" id="KW-0378">Hydrolase</keyword>
<dbReference type="Pfam" id="PF00270">
    <property type="entry name" value="DEAD"/>
    <property type="match status" value="1"/>
</dbReference>
<dbReference type="EMBL" id="JAHXRS010000008">
    <property type="protein sequence ID" value="MBW6394658.1"/>
    <property type="molecule type" value="Genomic_DNA"/>
</dbReference>
<dbReference type="PANTHER" id="PTHR47962">
    <property type="entry name" value="ATP-DEPENDENT HELICASE LHR-RELATED-RELATED"/>
    <property type="match status" value="1"/>
</dbReference>
<keyword evidence="6" id="KW-0347">Helicase</keyword>
<dbReference type="GO" id="GO:0004386">
    <property type="term" value="F:helicase activity"/>
    <property type="evidence" value="ECO:0007669"/>
    <property type="project" value="UniProtKB-KW"/>
</dbReference>
<dbReference type="Gene3D" id="3.40.50.300">
    <property type="entry name" value="P-loop containing nucleotide triphosphate hydrolases"/>
    <property type="match status" value="2"/>
</dbReference>
<dbReference type="SMART" id="SM00490">
    <property type="entry name" value="HELICc"/>
    <property type="match status" value="1"/>
</dbReference>
<evidence type="ECO:0000259" key="4">
    <source>
        <dbReference type="PROSITE" id="PS51192"/>
    </source>
</evidence>
<dbReference type="PROSITE" id="PS51194">
    <property type="entry name" value="HELICASE_CTER"/>
    <property type="match status" value="1"/>
</dbReference>
<dbReference type="InterPro" id="IPR027417">
    <property type="entry name" value="P-loop_NTPase"/>
</dbReference>
<proteinExistence type="predicted"/>
<dbReference type="RefSeq" id="WP_219759327.1">
    <property type="nucleotide sequence ID" value="NZ_JAHXRS010000008.1"/>
</dbReference>
<evidence type="ECO:0000256" key="2">
    <source>
        <dbReference type="ARBA" id="ARBA00022840"/>
    </source>
</evidence>
<evidence type="ECO:0000256" key="3">
    <source>
        <dbReference type="SAM" id="MobiDB-lite"/>
    </source>
</evidence>
<evidence type="ECO:0000313" key="7">
    <source>
        <dbReference type="Proteomes" id="UP000724268"/>
    </source>
</evidence>
<feature type="domain" description="Helicase ATP-binding" evidence="4">
    <location>
        <begin position="99"/>
        <end position="291"/>
    </location>
</feature>
<name>A0ABS6ZXQ8_9DEIN</name>
<dbReference type="InterPro" id="IPR001650">
    <property type="entry name" value="Helicase_C-like"/>
</dbReference>
<evidence type="ECO:0000313" key="6">
    <source>
        <dbReference type="EMBL" id="MBW6394658.1"/>
    </source>
</evidence>
<dbReference type="Gene3D" id="3.40.960.10">
    <property type="entry name" value="VSR Endonuclease"/>
    <property type="match status" value="1"/>
</dbReference>
<keyword evidence="2" id="KW-0067">ATP-binding</keyword>
<dbReference type="Proteomes" id="UP000724268">
    <property type="component" value="Unassembled WGS sequence"/>
</dbReference>
<dbReference type="InterPro" id="IPR052511">
    <property type="entry name" value="ATP-dep_Helicase"/>
</dbReference>
<dbReference type="SUPFAM" id="SSF52540">
    <property type="entry name" value="P-loop containing nucleoside triphosphate hydrolases"/>
    <property type="match status" value="2"/>
</dbReference>
<organism evidence="6 7">
    <name type="scientific">Thermus brevis</name>
    <dbReference type="NCBI Taxonomy" id="2862456"/>
    <lineage>
        <taxon>Bacteria</taxon>
        <taxon>Thermotogati</taxon>
        <taxon>Deinococcota</taxon>
        <taxon>Deinococci</taxon>
        <taxon>Thermales</taxon>
        <taxon>Thermaceae</taxon>
        <taxon>Thermus</taxon>
    </lineage>
</organism>
<sequence length="1657" mass="188782">MVRSAGLLDVHAKALEAYRSFVESFVRIRDDRLKDFVLTRLREGEFWPEPFLSLSAGYELAGSVDQLAEEGLIHPTTARIFRREDGRPFHLFRHQVEAIQRAVNGKSFVLTSGTGSGKSFAYFIPIVDTVVRHPGLPGPVALVVYPMNALVNSQLKALEELKARYERRYGHPFPLRFARYTGETDEDTRRRIREERPHLILTNYVMLEYFMVRPDDRSLVSPPEAKAPFFLVFDELHTYRGRRGADVALLVRRIRARLPGGRKVVHIGTSATLVARKDASREERRQVVARFASRFFGHPLDPSDVVEETLRPVTEGGPPSPEELRKGLSQPLPTEAEAFRRYPLARFLEWSLGLEEEAPGIFRRKTPRTLEAAAGELAQHTGLSLGEALKRLKDTLLQATRLKDESGRPLFAPKLHQFLSQTRSVYATLEPPDRRAFRMEPSLGSPPHFPMRFCRNCGLEHYLVVWDGARYRPHPEQAEGVVGEEGYLTYWPYPLEPPEEWYDDKGKLKSNWKERVPQEVLVDPEGRVHSTPQEGTARFLWQKAPFILCPGCGEYYTGREGEFRKLTYLGSEGRTSAGTVMALSLLRSAKETLGEGRDKLLSFTDNRQDAALQAGHFNDFVRAVLLRAALRKALEEHGELHHPDPPEVAGATLEAVDLPLSEYAQNPGLDPESTGGMRAREVMRKVVLYRLYEDLRREWRFTQPNLEDVGLLEIAYRDLDSPLLLERLLQAVPLLAGRDKEELRAGLKEFMDILRKALAVDAFILKEDFSQLRRQSEEHLNEFWALGEDDQPLYPATLVLGVGEASARGRVKGPQVKLSPRSRLGKLLRRLGLEEKDYLAFLQALVAFGLLKPVDGGYRIPESALIWRKGEGHPQANPFFRDLYRLEPRELLGLEAREHTAQVVAPGEREKRERRFRFTEEDRNAQPGLKRLPFLVASPTLELGVDIADLDMVHLRNIPPTPANYAQRSGRAGRQGQMGLILAFAGAYNHHDQYFFRHRDEMVAGAVRAPSLDLANEALLKAHIQAEWLASTGLALRDSILATVNVHDQEYPLYAEVQKALALSEGVQKALVERLWRILEPDWQELEREGFDRTWVEGVVRSAPTEFDRAFDRWRNLYRAVIQDLEAAHRDMIRLRGKEAEEAERRQREALRQRNLLENQDSAKEESDFYPYRYLATEGFLPGYGFPTLPVTAWVPRGEGEFIQRPRRLALREMAPGNLIYHEGGKWAPRRFLHVPGGLASRILTKKQCPACGALAEDTQGVCPHCKRTLEGAPSLMALEFANVALRRRERITANEEERVRAGYRIALVYDLSGIPKHRQRRARGEAGGKAFRLLYAPSAQIYLYNLGSRRDKVEGFYIDLETGDFLSQKDLEERAARGDQGKVERYKLFVRLTQNALFFYPGDLLREVPDREEVEPSLAYALKRGLEAYFQVEESELGVELVGSGEDRAFLFLEEAEGGLGVLRRLLEDPTLLPHVAVEALRVLHFRDGEDAKPDCVRACYECLLSYSNQTVAHLLNRHAVKDLLLDLAQAQLTVEKPEAQDTHLERLLASCQSELERRFLRFLFERGLRLPDEAQYRIAEAHTVADFLYRPNVVVFVDGPHHEGERQRRIDARQREELFELGYHVLVVPHDGDWEALVREAAWQEVVGSPAPGRT</sequence>
<dbReference type="Pfam" id="PF00271">
    <property type="entry name" value="Helicase_C"/>
    <property type="match status" value="1"/>
</dbReference>
<feature type="region of interest" description="Disordered" evidence="3">
    <location>
        <begin position="310"/>
        <end position="330"/>
    </location>
</feature>
<comment type="caution">
    <text evidence="6">The sequence shown here is derived from an EMBL/GenBank/DDBJ whole genome shotgun (WGS) entry which is preliminary data.</text>
</comment>
<feature type="domain" description="Helicase C-terminal" evidence="5">
    <location>
        <begin position="852"/>
        <end position="1020"/>
    </location>
</feature>
<accession>A0ABS6ZXQ8</accession>
<dbReference type="PANTHER" id="PTHR47962:SF5">
    <property type="entry name" value="ATP-DEPENDENT HELICASE LHR-RELATED"/>
    <property type="match status" value="1"/>
</dbReference>
<keyword evidence="1" id="KW-0547">Nucleotide-binding</keyword>
<gene>
    <name evidence="6" type="ORF">KZX47_05760</name>
</gene>
<reference evidence="6 7" key="1">
    <citation type="submission" date="2021-07" db="EMBL/GenBank/DDBJ databases">
        <title>Thermus aquaticus gen. n. and sp. n., a nonsporulating extreme thermophile.</title>
        <authorList>
            <person name="Hu C.-J."/>
            <person name="Li W.-J."/>
            <person name="Xian W.-D."/>
        </authorList>
    </citation>
    <scope>NUCLEOTIDE SEQUENCE [LARGE SCALE GENOMIC DNA]</scope>
    <source>
        <strain evidence="6 7">SYSU G05001</strain>
    </source>
</reference>
<dbReference type="PROSITE" id="PS51192">
    <property type="entry name" value="HELICASE_ATP_BIND_1"/>
    <property type="match status" value="1"/>
</dbReference>
<dbReference type="InterPro" id="IPR018973">
    <property type="entry name" value="MZB"/>
</dbReference>
<dbReference type="Pfam" id="PF09369">
    <property type="entry name" value="MZB"/>
    <property type="match status" value="1"/>
</dbReference>
<dbReference type="InterPro" id="IPR011545">
    <property type="entry name" value="DEAD/DEAH_box_helicase_dom"/>
</dbReference>
<evidence type="ECO:0000256" key="1">
    <source>
        <dbReference type="ARBA" id="ARBA00022741"/>
    </source>
</evidence>
<evidence type="ECO:0000259" key="5">
    <source>
        <dbReference type="PROSITE" id="PS51194"/>
    </source>
</evidence>
<protein>
    <submittedName>
        <fullName evidence="6">DEAD/DEAH box helicase</fullName>
    </submittedName>
</protein>
<dbReference type="InterPro" id="IPR014001">
    <property type="entry name" value="Helicase_ATP-bd"/>
</dbReference>
<dbReference type="SMART" id="SM00487">
    <property type="entry name" value="DEXDc"/>
    <property type="match status" value="1"/>
</dbReference>